<evidence type="ECO:0000313" key="2">
    <source>
        <dbReference type="Proteomes" id="UP000245626"/>
    </source>
</evidence>
<accession>A0ACD0NZA1</accession>
<dbReference type="EMBL" id="KZ819868">
    <property type="protein sequence ID" value="PWN51137.1"/>
    <property type="molecule type" value="Genomic_DNA"/>
</dbReference>
<name>A0ACD0NZA1_9BASI</name>
<organism evidence="1 2">
    <name type="scientific">Violaceomyces palustris</name>
    <dbReference type="NCBI Taxonomy" id="1673888"/>
    <lineage>
        <taxon>Eukaryota</taxon>
        <taxon>Fungi</taxon>
        <taxon>Dikarya</taxon>
        <taxon>Basidiomycota</taxon>
        <taxon>Ustilaginomycotina</taxon>
        <taxon>Ustilaginomycetes</taxon>
        <taxon>Violaceomycetales</taxon>
        <taxon>Violaceomycetaceae</taxon>
        <taxon>Violaceomyces</taxon>
    </lineage>
</organism>
<proteinExistence type="predicted"/>
<gene>
    <name evidence="1" type="ORF">IE53DRAFT_314476</name>
</gene>
<reference evidence="1 2" key="1">
    <citation type="journal article" date="2018" name="Mol. Biol. Evol.">
        <title>Broad Genomic Sampling Reveals a Smut Pathogenic Ancestry of the Fungal Clade Ustilaginomycotina.</title>
        <authorList>
            <person name="Kijpornyongpan T."/>
            <person name="Mondo S.J."/>
            <person name="Barry K."/>
            <person name="Sandor L."/>
            <person name="Lee J."/>
            <person name="Lipzen A."/>
            <person name="Pangilinan J."/>
            <person name="LaButti K."/>
            <person name="Hainaut M."/>
            <person name="Henrissat B."/>
            <person name="Grigoriev I.V."/>
            <person name="Spatafora J.W."/>
            <person name="Aime M.C."/>
        </authorList>
    </citation>
    <scope>NUCLEOTIDE SEQUENCE [LARGE SCALE GENOMIC DNA]</scope>
    <source>
        <strain evidence="1 2">SA 807</strain>
    </source>
</reference>
<protein>
    <submittedName>
        <fullName evidence="1">Initiation factor 2</fullName>
    </submittedName>
</protein>
<keyword evidence="1" id="KW-0396">Initiation factor</keyword>
<evidence type="ECO:0000313" key="1">
    <source>
        <dbReference type="EMBL" id="PWN51137.1"/>
    </source>
</evidence>
<keyword evidence="1" id="KW-0648">Protein biosynthesis</keyword>
<keyword evidence="2" id="KW-1185">Reference proteome</keyword>
<sequence>MNPREQRKRTDAESIENDHSSSGEVTANGEEEDVSSEAGGSGSGSSVPGASEPSESGGGKGYRDLSSKMRKKGGRGSLLLLDENESSPESNRFGSRRWEERGKSSSKQQQGQQGKASVGSAAKMTSSLPKPVVVQREIFLPSIISVTNLARQLGVKMRTLQNVMEKNGMADSRADMMLKFEDSEMLAAEFNLTAVANEEAAFDIFPREPVRSEHEYLKLPLRPPVVTIMGHVDHGKTTLLDKLRSTSVAAGEAGGITQHLGAFSVPVSSSSSSSSSSSKDGVKTITFLDTPGHAAFTAMRSRGAKVTDIVVLVVAADDGVMPQTMEVIQLVKSLASEDSPRSGGGEDVVGEQDPTRVGRKKRSCSIQLVVALNKVDKPEADADKVKRQLLSCGVELEEFGGEVPCVEVSGKTGKGLEELEETLATLAELADLRAEREGASEGYVIESKVDKGRGNVATVLVKRGSLKTGDCIIAGTSWCKVRQLSDPSNKVVKSAGPGDPVLVSGWRELPSAGDEVLGGKDEASVKKAVENRKSNERRKNLIEDVEIINENRRIKAEADEARKREEFEERRRRREARLLAASKGSSTSGGAGFLVEGEDGDQASVQGGVGGSASEEGGGGKKWLNLIIKADFSGTVEAVEGSIKAIGNNEAGVKIIYSSVGEPSEGDVQKASALQGHILGFNVKATKSVLTLASRSTPKVEVHCDDVIYRLMEHVQSKVSSLLPPIKEVRVKGEANVAEIFNINLKGKLQRNVAGCKVTNGTITRNSQVRILRGPERKLVYQGRLEELKHLKKDVNEMRKGTECGLSFENFQLFQKGDLVQCINVVEVPRSL</sequence>
<dbReference type="Proteomes" id="UP000245626">
    <property type="component" value="Unassembled WGS sequence"/>
</dbReference>